<feature type="binding site" evidence="5">
    <location>
        <position position="27"/>
    </location>
    <ligand>
        <name>xanthine</name>
        <dbReference type="ChEBI" id="CHEBI:17712"/>
    </ligand>
</feature>
<dbReference type="EC" id="2.4.2.22" evidence="5 6"/>
<protein>
    <recommendedName>
        <fullName evidence="5 6">Xanthine phosphoribosyltransferase</fullName>
        <shortName evidence="5">XPRTase</shortName>
        <ecNumber evidence="5 6">2.4.2.22</ecNumber>
    </recommendedName>
</protein>
<dbReference type="InterPro" id="IPR050118">
    <property type="entry name" value="Pur/Pyrimidine_PRTase"/>
</dbReference>
<keyword evidence="1 5" id="KW-0963">Cytoplasm</keyword>
<dbReference type="Pfam" id="PF00156">
    <property type="entry name" value="Pribosyltran"/>
    <property type="match status" value="1"/>
</dbReference>
<keyword evidence="3 5" id="KW-0808">Transferase</keyword>
<evidence type="ECO:0000313" key="9">
    <source>
        <dbReference type="Proteomes" id="UP000824118"/>
    </source>
</evidence>
<gene>
    <name evidence="5" type="primary">xpt</name>
    <name evidence="8" type="ORF">IAD22_02000</name>
</gene>
<dbReference type="NCBIfam" id="TIGR01744">
    <property type="entry name" value="XPRTase"/>
    <property type="match status" value="1"/>
</dbReference>
<evidence type="ECO:0000256" key="6">
    <source>
        <dbReference type="NCBIfam" id="TIGR01744"/>
    </source>
</evidence>
<dbReference type="GO" id="GO:0005737">
    <property type="term" value="C:cytoplasm"/>
    <property type="evidence" value="ECO:0007669"/>
    <property type="project" value="UniProtKB-SubCell"/>
</dbReference>
<dbReference type="CDD" id="cd06223">
    <property type="entry name" value="PRTases_typeI"/>
    <property type="match status" value="1"/>
</dbReference>
<dbReference type="InterPro" id="IPR010079">
    <property type="entry name" value="Xanthine_PRibTrfase"/>
</dbReference>
<dbReference type="EMBL" id="DVNG01000031">
    <property type="protein sequence ID" value="HIU49773.1"/>
    <property type="molecule type" value="Genomic_DNA"/>
</dbReference>
<dbReference type="Proteomes" id="UP000824118">
    <property type="component" value="Unassembled WGS sequence"/>
</dbReference>
<feature type="domain" description="Phosphoribosyltransferase" evidence="7">
    <location>
        <begin position="37"/>
        <end position="158"/>
    </location>
</feature>
<sequence>MEILKQRILKDGHIKAGNIIKVDSFLNHQMDIQLLNQIGEEFAKRFADEKITKILTIEASGIGIAALTSGHFGYVPVIFAKKTQSKNLDGELYKSKVHSFTKGITYDVQVSKKYLSPEDNVLIIDDFLAKGQALLGLIDIVKQSGAKLAGCGIVIEKGFQDGGKILREMGVRLESLAIIKSADPENGVTFL</sequence>
<keyword evidence="4 5" id="KW-0660">Purine salvage</keyword>
<comment type="caution">
    <text evidence="5">Lacks conserved residue(s) required for the propagation of feature annotation.</text>
</comment>
<reference evidence="8" key="2">
    <citation type="journal article" date="2021" name="PeerJ">
        <title>Extensive microbial diversity within the chicken gut microbiome revealed by metagenomics and culture.</title>
        <authorList>
            <person name="Gilroy R."/>
            <person name="Ravi A."/>
            <person name="Getino M."/>
            <person name="Pursley I."/>
            <person name="Horton D.L."/>
            <person name="Alikhan N.F."/>
            <person name="Baker D."/>
            <person name="Gharbi K."/>
            <person name="Hall N."/>
            <person name="Watson M."/>
            <person name="Adriaenssens E.M."/>
            <person name="Foster-Nyarko E."/>
            <person name="Jarju S."/>
            <person name="Secka A."/>
            <person name="Antonio M."/>
            <person name="Oren A."/>
            <person name="Chaudhuri R.R."/>
            <person name="La Ragione R."/>
            <person name="Hildebrand F."/>
            <person name="Pallen M.J."/>
        </authorList>
    </citation>
    <scope>NUCLEOTIDE SEQUENCE</scope>
    <source>
        <strain evidence="8">ChiGjej1B1-1684</strain>
    </source>
</reference>
<comment type="subunit">
    <text evidence="5">Homodimer.</text>
</comment>
<feature type="binding site" evidence="5">
    <location>
        <begin position="129"/>
        <end position="133"/>
    </location>
    <ligand>
        <name>5-phospho-alpha-D-ribose 1-diphosphate</name>
        <dbReference type="ChEBI" id="CHEBI:58017"/>
    </ligand>
</feature>
<dbReference type="AlphaFoldDB" id="A0A9D1LXD6"/>
<name>A0A9D1LXD6_9FIRM</name>
<dbReference type="GO" id="GO:0032265">
    <property type="term" value="P:XMP salvage"/>
    <property type="evidence" value="ECO:0007669"/>
    <property type="project" value="UniProtKB-UniRule"/>
</dbReference>
<comment type="pathway">
    <text evidence="5">Purine metabolism; XMP biosynthesis via salvage pathway; XMP from xanthine: step 1/1.</text>
</comment>
<evidence type="ECO:0000259" key="7">
    <source>
        <dbReference type="Pfam" id="PF00156"/>
    </source>
</evidence>
<evidence type="ECO:0000256" key="3">
    <source>
        <dbReference type="ARBA" id="ARBA00022679"/>
    </source>
</evidence>
<accession>A0A9D1LXD6</accession>
<comment type="function">
    <text evidence="5">Converts the preformed base xanthine, a product of nucleic acid breakdown, to xanthosine 5'-monophosphate (XMP), so it can be reused for RNA or DNA synthesis.</text>
</comment>
<organism evidence="8 9">
    <name type="scientific">Candidatus Limousia pullorum</name>
    <dbReference type="NCBI Taxonomy" id="2840860"/>
    <lineage>
        <taxon>Bacteria</taxon>
        <taxon>Bacillati</taxon>
        <taxon>Bacillota</taxon>
        <taxon>Clostridia</taxon>
        <taxon>Eubacteriales</taxon>
        <taxon>Oscillospiraceae</taxon>
        <taxon>Oscillospiraceae incertae sedis</taxon>
        <taxon>Candidatus Limousia</taxon>
    </lineage>
</organism>
<dbReference type="Gene3D" id="3.40.50.2020">
    <property type="match status" value="1"/>
</dbReference>
<dbReference type="NCBIfam" id="NF006671">
    <property type="entry name" value="PRK09219.1"/>
    <property type="match status" value="1"/>
</dbReference>
<dbReference type="GO" id="GO:0046110">
    <property type="term" value="P:xanthine metabolic process"/>
    <property type="evidence" value="ECO:0007669"/>
    <property type="project" value="UniProtKB-UniRule"/>
</dbReference>
<comment type="similarity">
    <text evidence="5">Belongs to the purine/pyrimidine phosphoribosyltransferase family. Xpt subfamily.</text>
</comment>
<dbReference type="GO" id="GO:0006166">
    <property type="term" value="P:purine ribonucleoside salvage"/>
    <property type="evidence" value="ECO:0007669"/>
    <property type="project" value="UniProtKB-KW"/>
</dbReference>
<evidence type="ECO:0000256" key="1">
    <source>
        <dbReference type="ARBA" id="ARBA00022490"/>
    </source>
</evidence>
<dbReference type="GO" id="GO:0000310">
    <property type="term" value="F:xanthine phosphoribosyltransferase activity"/>
    <property type="evidence" value="ECO:0007669"/>
    <property type="project" value="UniProtKB-UniRule"/>
</dbReference>
<keyword evidence="2 5" id="KW-0328">Glycosyltransferase</keyword>
<evidence type="ECO:0000256" key="4">
    <source>
        <dbReference type="ARBA" id="ARBA00022726"/>
    </source>
</evidence>
<evidence type="ECO:0000256" key="5">
    <source>
        <dbReference type="HAMAP-Rule" id="MF_01184"/>
    </source>
</evidence>
<reference evidence="8" key="1">
    <citation type="submission" date="2020-10" db="EMBL/GenBank/DDBJ databases">
        <authorList>
            <person name="Gilroy R."/>
        </authorList>
    </citation>
    <scope>NUCLEOTIDE SEQUENCE</scope>
    <source>
        <strain evidence="8">ChiGjej1B1-1684</strain>
    </source>
</reference>
<proteinExistence type="inferred from homology"/>
<dbReference type="InterPro" id="IPR000836">
    <property type="entry name" value="PRTase_dom"/>
</dbReference>
<comment type="catalytic activity">
    <reaction evidence="5">
        <text>XMP + diphosphate = xanthine + 5-phospho-alpha-D-ribose 1-diphosphate</text>
        <dbReference type="Rhea" id="RHEA:10800"/>
        <dbReference type="ChEBI" id="CHEBI:17712"/>
        <dbReference type="ChEBI" id="CHEBI:33019"/>
        <dbReference type="ChEBI" id="CHEBI:57464"/>
        <dbReference type="ChEBI" id="CHEBI:58017"/>
        <dbReference type="EC" id="2.4.2.22"/>
    </reaction>
</comment>
<dbReference type="HAMAP" id="MF_01184">
    <property type="entry name" value="XPRTase"/>
    <property type="match status" value="1"/>
</dbReference>
<evidence type="ECO:0000256" key="2">
    <source>
        <dbReference type="ARBA" id="ARBA00022676"/>
    </source>
</evidence>
<dbReference type="PANTHER" id="PTHR43864">
    <property type="entry name" value="HYPOXANTHINE/GUANINE PHOSPHORIBOSYLTRANSFERASE"/>
    <property type="match status" value="1"/>
</dbReference>
<feature type="binding site" evidence="5">
    <location>
        <position position="157"/>
    </location>
    <ligand>
        <name>xanthine</name>
        <dbReference type="ChEBI" id="CHEBI:17712"/>
    </ligand>
</feature>
<dbReference type="SUPFAM" id="SSF53271">
    <property type="entry name" value="PRTase-like"/>
    <property type="match status" value="1"/>
</dbReference>
<comment type="caution">
    <text evidence="8">The sequence shown here is derived from an EMBL/GenBank/DDBJ whole genome shotgun (WGS) entry which is preliminary data.</text>
</comment>
<evidence type="ECO:0000313" key="8">
    <source>
        <dbReference type="EMBL" id="HIU49773.1"/>
    </source>
</evidence>
<dbReference type="InterPro" id="IPR029057">
    <property type="entry name" value="PRTase-like"/>
</dbReference>
<comment type="subcellular location">
    <subcellularLocation>
        <location evidence="5">Cytoplasm</location>
    </subcellularLocation>
</comment>
<dbReference type="PANTHER" id="PTHR43864:SF1">
    <property type="entry name" value="XANTHINE PHOSPHORIBOSYLTRANSFERASE"/>
    <property type="match status" value="1"/>
</dbReference>